<proteinExistence type="predicted"/>
<gene>
    <name evidence="2" type="ORF">L873DRAFT_1933563</name>
</gene>
<evidence type="ECO:0000313" key="2">
    <source>
        <dbReference type="EMBL" id="RPB04479.1"/>
    </source>
</evidence>
<dbReference type="Proteomes" id="UP000276215">
    <property type="component" value="Unassembled WGS sequence"/>
</dbReference>
<feature type="domain" description="Transposase Tc1-like" evidence="1">
    <location>
        <begin position="81"/>
        <end position="145"/>
    </location>
</feature>
<dbReference type="InterPro" id="IPR036397">
    <property type="entry name" value="RNaseH_sf"/>
</dbReference>
<organism evidence="2 3">
    <name type="scientific">Choiromyces venosus 120613-1</name>
    <dbReference type="NCBI Taxonomy" id="1336337"/>
    <lineage>
        <taxon>Eukaryota</taxon>
        <taxon>Fungi</taxon>
        <taxon>Dikarya</taxon>
        <taxon>Ascomycota</taxon>
        <taxon>Pezizomycotina</taxon>
        <taxon>Pezizomycetes</taxon>
        <taxon>Pezizales</taxon>
        <taxon>Tuberaceae</taxon>
        <taxon>Choiromyces</taxon>
    </lineage>
</organism>
<dbReference type="InterPro" id="IPR036388">
    <property type="entry name" value="WH-like_DNA-bd_sf"/>
</dbReference>
<accession>A0A3N4K556</accession>
<dbReference type="AlphaFoldDB" id="A0A3N4K556"/>
<dbReference type="InterPro" id="IPR002492">
    <property type="entry name" value="Transposase_Tc1-like"/>
</dbReference>
<name>A0A3N4K556_9PEZI</name>
<evidence type="ECO:0000259" key="1">
    <source>
        <dbReference type="Pfam" id="PF01498"/>
    </source>
</evidence>
<dbReference type="SUPFAM" id="SSF46689">
    <property type="entry name" value="Homeodomain-like"/>
    <property type="match status" value="1"/>
</dbReference>
<dbReference type="GO" id="GO:0006313">
    <property type="term" value="P:DNA transposition"/>
    <property type="evidence" value="ECO:0007669"/>
    <property type="project" value="InterPro"/>
</dbReference>
<dbReference type="STRING" id="1336337.A0A3N4K556"/>
<keyword evidence="3" id="KW-1185">Reference proteome</keyword>
<dbReference type="GO" id="GO:0015074">
    <property type="term" value="P:DNA integration"/>
    <property type="evidence" value="ECO:0007669"/>
    <property type="project" value="InterPro"/>
</dbReference>
<reference evidence="2 3" key="1">
    <citation type="journal article" date="2018" name="Nat. Ecol. Evol.">
        <title>Pezizomycetes genomes reveal the molecular basis of ectomycorrhizal truffle lifestyle.</title>
        <authorList>
            <person name="Murat C."/>
            <person name="Payen T."/>
            <person name="Noel B."/>
            <person name="Kuo A."/>
            <person name="Morin E."/>
            <person name="Chen J."/>
            <person name="Kohler A."/>
            <person name="Krizsan K."/>
            <person name="Balestrini R."/>
            <person name="Da Silva C."/>
            <person name="Montanini B."/>
            <person name="Hainaut M."/>
            <person name="Levati E."/>
            <person name="Barry K.W."/>
            <person name="Belfiori B."/>
            <person name="Cichocki N."/>
            <person name="Clum A."/>
            <person name="Dockter R.B."/>
            <person name="Fauchery L."/>
            <person name="Guy J."/>
            <person name="Iotti M."/>
            <person name="Le Tacon F."/>
            <person name="Lindquist E.A."/>
            <person name="Lipzen A."/>
            <person name="Malagnac F."/>
            <person name="Mello A."/>
            <person name="Molinier V."/>
            <person name="Miyauchi S."/>
            <person name="Poulain J."/>
            <person name="Riccioni C."/>
            <person name="Rubini A."/>
            <person name="Sitrit Y."/>
            <person name="Splivallo R."/>
            <person name="Traeger S."/>
            <person name="Wang M."/>
            <person name="Zifcakova L."/>
            <person name="Wipf D."/>
            <person name="Zambonelli A."/>
            <person name="Paolocci F."/>
            <person name="Nowrousian M."/>
            <person name="Ottonello S."/>
            <person name="Baldrian P."/>
            <person name="Spatafora J.W."/>
            <person name="Henrissat B."/>
            <person name="Nagy L.G."/>
            <person name="Aury J.M."/>
            <person name="Wincker P."/>
            <person name="Grigoriev I.V."/>
            <person name="Bonfante P."/>
            <person name="Martin F.M."/>
        </authorList>
    </citation>
    <scope>NUCLEOTIDE SEQUENCE [LARGE SCALE GENOMIC DNA]</scope>
    <source>
        <strain evidence="2 3">120613-1</strain>
    </source>
</reference>
<dbReference type="Gene3D" id="3.30.420.10">
    <property type="entry name" value="Ribonuclease H-like superfamily/Ribonuclease H"/>
    <property type="match status" value="1"/>
</dbReference>
<dbReference type="EMBL" id="ML120358">
    <property type="protein sequence ID" value="RPB04479.1"/>
    <property type="molecule type" value="Genomic_DNA"/>
</dbReference>
<dbReference type="OrthoDB" id="9996331at2759"/>
<dbReference type="Pfam" id="PF01498">
    <property type="entry name" value="HTH_Tnp_Tc3_2"/>
    <property type="match status" value="1"/>
</dbReference>
<dbReference type="Gene3D" id="1.10.10.10">
    <property type="entry name" value="Winged helix-like DNA-binding domain superfamily/Winged helix DNA-binding domain"/>
    <property type="match status" value="1"/>
</dbReference>
<sequence length="194" mass="23042">MAPILHSYAHKLIPSKHLSEWTRGRMYRLYERGMPLREISNYLNIPLTTVHDTVAAGDQEGKERKGRGRYPKISKAQNDAMVEEALKNHNTTYKDIAKKIASEVSEKTIKHRLAEENLKKWVAQERVHLDEPLAQKRLEWTLAYRHWTKEIWRRRAIWANEVTVEKGGGKRRKWIFRYLKEKWNKDCIEPTARV</sequence>
<dbReference type="InterPro" id="IPR009057">
    <property type="entry name" value="Homeodomain-like_sf"/>
</dbReference>
<protein>
    <recommendedName>
        <fullName evidence="1">Transposase Tc1-like domain-containing protein</fullName>
    </recommendedName>
</protein>
<evidence type="ECO:0000313" key="3">
    <source>
        <dbReference type="Proteomes" id="UP000276215"/>
    </source>
</evidence>
<dbReference type="GO" id="GO:0003677">
    <property type="term" value="F:DNA binding"/>
    <property type="evidence" value="ECO:0007669"/>
    <property type="project" value="InterPro"/>
</dbReference>